<reference evidence="2 3" key="1">
    <citation type="submission" date="2018-07" db="EMBL/GenBank/DDBJ databases">
        <title>Genomic Encyclopedia of Type Strains, Phase IV (KMG-IV): sequencing the most valuable type-strain genomes for metagenomic binning, comparative biology and taxonomic classification.</title>
        <authorList>
            <person name="Goeker M."/>
        </authorList>
    </citation>
    <scope>NUCLEOTIDE SEQUENCE [LARGE SCALE GENOMIC DNA]</scope>
    <source>
        <strain evidence="2 3">DSM 14364</strain>
    </source>
</reference>
<evidence type="ECO:0000259" key="1">
    <source>
        <dbReference type="PROSITE" id="PS51186"/>
    </source>
</evidence>
<dbReference type="InterPro" id="IPR016181">
    <property type="entry name" value="Acyl_CoA_acyltransferase"/>
</dbReference>
<accession>A0A370HQM8</accession>
<dbReference type="GO" id="GO:0016747">
    <property type="term" value="F:acyltransferase activity, transferring groups other than amino-acyl groups"/>
    <property type="evidence" value="ECO:0007669"/>
    <property type="project" value="InterPro"/>
</dbReference>
<dbReference type="PROSITE" id="PS51186">
    <property type="entry name" value="GNAT"/>
    <property type="match status" value="1"/>
</dbReference>
<organism evidence="2 3">
    <name type="scientific">Microvirga subterranea</name>
    <dbReference type="NCBI Taxonomy" id="186651"/>
    <lineage>
        <taxon>Bacteria</taxon>
        <taxon>Pseudomonadati</taxon>
        <taxon>Pseudomonadota</taxon>
        <taxon>Alphaproteobacteria</taxon>
        <taxon>Hyphomicrobiales</taxon>
        <taxon>Methylobacteriaceae</taxon>
        <taxon>Microvirga</taxon>
    </lineage>
</organism>
<proteinExistence type="predicted"/>
<dbReference type="Gene3D" id="3.40.630.30">
    <property type="match status" value="1"/>
</dbReference>
<evidence type="ECO:0000313" key="2">
    <source>
        <dbReference type="EMBL" id="RDI60837.1"/>
    </source>
</evidence>
<sequence>MKATDILSRYDREVRCRTGSPAPGFRADRVGPVIRLVGPDPEAHGNAVLWIDPAADVGSAIAEQIGYFSALGHAFEWKHHSHDEPADLPDRLLAAGFRPEEPETFVALDTALGFDAPPVPESIRIERLVEPSRLGAIATVNQAVYGDAAHASWLAGTIAREKQADPDSIDIFAAYDGDRPVSVGWMRHKRGDSFGSLWGGSTLPDWRGQGIYSALVAIRAVNARERGCRWLTVDCSPMSLPILKRRGFQALSVITPFVWSPAKDRAQP</sequence>
<dbReference type="Pfam" id="PF00583">
    <property type="entry name" value="Acetyltransf_1"/>
    <property type="match status" value="1"/>
</dbReference>
<evidence type="ECO:0000313" key="3">
    <source>
        <dbReference type="Proteomes" id="UP000254925"/>
    </source>
</evidence>
<dbReference type="EMBL" id="QQBB01000002">
    <property type="protein sequence ID" value="RDI60837.1"/>
    <property type="molecule type" value="Genomic_DNA"/>
</dbReference>
<gene>
    <name evidence="2" type="ORF">DES45_102225</name>
</gene>
<feature type="domain" description="N-acetyltransferase" evidence="1">
    <location>
        <begin position="123"/>
        <end position="266"/>
    </location>
</feature>
<dbReference type="InterPro" id="IPR000182">
    <property type="entry name" value="GNAT_dom"/>
</dbReference>
<dbReference type="RefSeq" id="WP_170151404.1">
    <property type="nucleotide sequence ID" value="NZ_QQBB01000002.1"/>
</dbReference>
<keyword evidence="3" id="KW-1185">Reference proteome</keyword>
<name>A0A370HQM8_9HYPH</name>
<dbReference type="CDD" id="cd04301">
    <property type="entry name" value="NAT_SF"/>
    <property type="match status" value="1"/>
</dbReference>
<dbReference type="Proteomes" id="UP000254925">
    <property type="component" value="Unassembled WGS sequence"/>
</dbReference>
<comment type="caution">
    <text evidence="2">The sequence shown here is derived from an EMBL/GenBank/DDBJ whole genome shotgun (WGS) entry which is preliminary data.</text>
</comment>
<protein>
    <recommendedName>
        <fullName evidence="1">N-acetyltransferase domain-containing protein</fullName>
    </recommendedName>
</protein>
<dbReference type="AlphaFoldDB" id="A0A370HQM8"/>
<dbReference type="SUPFAM" id="SSF55729">
    <property type="entry name" value="Acyl-CoA N-acyltransferases (Nat)"/>
    <property type="match status" value="1"/>
</dbReference>